<dbReference type="OrthoDB" id="2370964at2759"/>
<sequence length="158" mass="18526">MPEKIIKRHQKLAAKMAKKHNTEPQTITHSMFHGTTYCCDPITMLRTKAELCENKECAMCKILRKGNKMRKVRNRWWWWKKSGIMSSNDPANSLTSSLKQRNHQPYIMFVLDVLSPLSGYKLKTLNNAATIPKYLIIFEYIDPNEHIAKRILELSENY</sequence>
<name>A0A9N9BH46_9GLOM</name>
<proteinExistence type="predicted"/>
<dbReference type="AlphaFoldDB" id="A0A9N9BH46"/>
<protein>
    <submittedName>
        <fullName evidence="1">685_t:CDS:1</fullName>
    </submittedName>
</protein>
<dbReference type="EMBL" id="CAJVPS010002251">
    <property type="protein sequence ID" value="CAG8563701.1"/>
    <property type="molecule type" value="Genomic_DNA"/>
</dbReference>
<gene>
    <name evidence="1" type="ORF">ALEPTO_LOCUS6473</name>
</gene>
<keyword evidence="2" id="KW-1185">Reference proteome</keyword>
<evidence type="ECO:0000313" key="1">
    <source>
        <dbReference type="EMBL" id="CAG8563701.1"/>
    </source>
</evidence>
<accession>A0A9N9BH46</accession>
<organism evidence="1 2">
    <name type="scientific">Ambispora leptoticha</name>
    <dbReference type="NCBI Taxonomy" id="144679"/>
    <lineage>
        <taxon>Eukaryota</taxon>
        <taxon>Fungi</taxon>
        <taxon>Fungi incertae sedis</taxon>
        <taxon>Mucoromycota</taxon>
        <taxon>Glomeromycotina</taxon>
        <taxon>Glomeromycetes</taxon>
        <taxon>Archaeosporales</taxon>
        <taxon>Ambisporaceae</taxon>
        <taxon>Ambispora</taxon>
    </lineage>
</organism>
<evidence type="ECO:0000313" key="2">
    <source>
        <dbReference type="Proteomes" id="UP000789508"/>
    </source>
</evidence>
<comment type="caution">
    <text evidence="1">The sequence shown here is derived from an EMBL/GenBank/DDBJ whole genome shotgun (WGS) entry which is preliminary data.</text>
</comment>
<reference evidence="1" key="1">
    <citation type="submission" date="2021-06" db="EMBL/GenBank/DDBJ databases">
        <authorList>
            <person name="Kallberg Y."/>
            <person name="Tangrot J."/>
            <person name="Rosling A."/>
        </authorList>
    </citation>
    <scope>NUCLEOTIDE SEQUENCE</scope>
    <source>
        <strain evidence="1">FL130A</strain>
    </source>
</reference>
<dbReference type="Proteomes" id="UP000789508">
    <property type="component" value="Unassembled WGS sequence"/>
</dbReference>